<sequence length="172" mass="18803">MHALRQRQAMGYMLCQVCGESTYGCRRDERHLFLVRAAAGQPIVEGEKTATPPVHESCAVESLRDCPHMRKGATASLVEFAPTWGVAGIVYDPRTLQPLPSDDPEGLTFVGYDDPAIRWTLAAREVVTLEGCMTVDLNDLVAQFAATSMTVRQPGCLDPDPRGLLRPIPHGN</sequence>
<name>A0ABV8YF75_9ACTN</name>
<keyword evidence="2" id="KW-1185">Reference proteome</keyword>
<comment type="caution">
    <text evidence="1">The sequence shown here is derived from an EMBL/GenBank/DDBJ whole genome shotgun (WGS) entry which is preliminary data.</text>
</comment>
<evidence type="ECO:0000313" key="1">
    <source>
        <dbReference type="EMBL" id="MFC4463947.1"/>
    </source>
</evidence>
<proteinExistence type="predicted"/>
<dbReference type="RefSeq" id="WP_386337829.1">
    <property type="nucleotide sequence ID" value="NZ_JBHSFG010000011.1"/>
</dbReference>
<reference evidence="2" key="1">
    <citation type="journal article" date="2019" name="Int. J. Syst. Evol. Microbiol.">
        <title>The Global Catalogue of Microorganisms (GCM) 10K type strain sequencing project: providing services to taxonomists for standard genome sequencing and annotation.</title>
        <authorList>
            <consortium name="The Broad Institute Genomics Platform"/>
            <consortium name="The Broad Institute Genome Sequencing Center for Infectious Disease"/>
            <person name="Wu L."/>
            <person name="Ma J."/>
        </authorList>
    </citation>
    <scope>NUCLEOTIDE SEQUENCE [LARGE SCALE GENOMIC DNA]</scope>
    <source>
        <strain evidence="2">DT43</strain>
    </source>
</reference>
<protein>
    <submittedName>
        <fullName evidence="1">Uncharacterized protein</fullName>
    </submittedName>
</protein>
<dbReference type="EMBL" id="JBHSFG010000011">
    <property type="protein sequence ID" value="MFC4463947.1"/>
    <property type="molecule type" value="Genomic_DNA"/>
</dbReference>
<accession>A0ABV8YF75</accession>
<evidence type="ECO:0000313" key="2">
    <source>
        <dbReference type="Proteomes" id="UP001596012"/>
    </source>
</evidence>
<organism evidence="1 2">
    <name type="scientific">Streptomyces xiangluensis</name>
    <dbReference type="NCBI Taxonomy" id="2665720"/>
    <lineage>
        <taxon>Bacteria</taxon>
        <taxon>Bacillati</taxon>
        <taxon>Actinomycetota</taxon>
        <taxon>Actinomycetes</taxon>
        <taxon>Kitasatosporales</taxon>
        <taxon>Streptomycetaceae</taxon>
        <taxon>Streptomyces</taxon>
    </lineage>
</organism>
<gene>
    <name evidence="1" type="ORF">ACFPH6_05115</name>
</gene>
<dbReference type="Proteomes" id="UP001596012">
    <property type="component" value="Unassembled WGS sequence"/>
</dbReference>